<keyword evidence="3" id="KW-0472">Membrane</keyword>
<gene>
    <name evidence="4" type="ORF">NMOB1V02_LOCUS9079</name>
</gene>
<dbReference type="Pfam" id="PF03137">
    <property type="entry name" value="OATP"/>
    <property type="match status" value="3"/>
</dbReference>
<sequence length="436" mass="46728">MRRLVLGASDCLPTEESLAFYKWVFYLAQFLIGVGATPLYTLAVTYVDENVASKSSSVYLGGKELKLTRKRETHQSNVHLTKWLENTKASNSKKAQGSSVTKIHVRELTMALVRVVAGNPTFLFLTLAGAAEGFLLAGFATFLPKYFENQFRLTAGLAAMIVGVVAVPGAGGGTLLGGYLIKHYDMKLPAIMKMCCVSTFLAGLSTLIFVFSCDDVGIAGVTAAYEPSRLLFAGGNASADLGPRNSADDDDVDDESAFDRVVEEADRSIALGVQLALLRVLGTIPAPVLFGKLMDLACSLWETIPEGPGEGCDVQGDVGSAGVTISSSNSKGGAQLGSCRAYFNHSMSTYLLIVGVIGKVLEFLCFFLALKLYRAPPEPMAQDASASDDNDVKHSNNFKSLQPSLEMNGYRKTEDRGQVKPNQVTHAYDNPVPVDC</sequence>
<dbReference type="PANTHER" id="PTHR11388:SF100">
    <property type="entry name" value="SOLUTE CARRIER ORGANIC ANION TRANSPORTER FAMILY MEMBER 4A1"/>
    <property type="match status" value="1"/>
</dbReference>
<keyword evidence="3" id="KW-1133">Transmembrane helix</keyword>
<feature type="transmembrane region" description="Helical" evidence="3">
    <location>
        <begin position="23"/>
        <end position="47"/>
    </location>
</feature>
<dbReference type="Proteomes" id="UP000678499">
    <property type="component" value="Unassembled WGS sequence"/>
</dbReference>
<evidence type="ECO:0000256" key="3">
    <source>
        <dbReference type="SAM" id="Phobius"/>
    </source>
</evidence>
<dbReference type="AlphaFoldDB" id="A0A7R9GHQ0"/>
<dbReference type="PANTHER" id="PTHR11388">
    <property type="entry name" value="ORGANIC ANION TRANSPORTER"/>
    <property type="match status" value="1"/>
</dbReference>
<reference evidence="4" key="1">
    <citation type="submission" date="2020-11" db="EMBL/GenBank/DDBJ databases">
        <authorList>
            <person name="Tran Van P."/>
        </authorList>
    </citation>
    <scope>NUCLEOTIDE SEQUENCE</scope>
</reference>
<feature type="transmembrane region" description="Helical" evidence="3">
    <location>
        <begin position="350"/>
        <end position="370"/>
    </location>
</feature>
<protein>
    <submittedName>
        <fullName evidence="4">Uncharacterized protein</fullName>
    </submittedName>
</protein>
<dbReference type="GO" id="GO:0043252">
    <property type="term" value="P:sodium-independent organic anion transport"/>
    <property type="evidence" value="ECO:0007669"/>
    <property type="project" value="TreeGrafter"/>
</dbReference>
<feature type="transmembrane region" description="Helical" evidence="3">
    <location>
        <begin position="155"/>
        <end position="179"/>
    </location>
</feature>
<keyword evidence="1" id="KW-1015">Disulfide bond</keyword>
<dbReference type="GO" id="GO:0015347">
    <property type="term" value="F:sodium-independent organic anion transmembrane transporter activity"/>
    <property type="evidence" value="ECO:0007669"/>
    <property type="project" value="TreeGrafter"/>
</dbReference>
<feature type="transmembrane region" description="Helical" evidence="3">
    <location>
        <begin position="191"/>
        <end position="211"/>
    </location>
</feature>
<keyword evidence="5" id="KW-1185">Reference proteome</keyword>
<proteinExistence type="predicted"/>
<evidence type="ECO:0000256" key="2">
    <source>
        <dbReference type="SAM" id="MobiDB-lite"/>
    </source>
</evidence>
<feature type="compositionally biased region" description="Polar residues" evidence="2">
    <location>
        <begin position="395"/>
        <end position="405"/>
    </location>
</feature>
<dbReference type="GO" id="GO:0016323">
    <property type="term" value="C:basolateral plasma membrane"/>
    <property type="evidence" value="ECO:0007669"/>
    <property type="project" value="TreeGrafter"/>
</dbReference>
<organism evidence="4">
    <name type="scientific">Notodromas monacha</name>
    <dbReference type="NCBI Taxonomy" id="399045"/>
    <lineage>
        <taxon>Eukaryota</taxon>
        <taxon>Metazoa</taxon>
        <taxon>Ecdysozoa</taxon>
        <taxon>Arthropoda</taxon>
        <taxon>Crustacea</taxon>
        <taxon>Oligostraca</taxon>
        <taxon>Ostracoda</taxon>
        <taxon>Podocopa</taxon>
        <taxon>Podocopida</taxon>
        <taxon>Cypridocopina</taxon>
        <taxon>Cypridoidea</taxon>
        <taxon>Cyprididae</taxon>
        <taxon>Notodromas</taxon>
    </lineage>
</organism>
<dbReference type="EMBL" id="CAJPEX010002863">
    <property type="protein sequence ID" value="CAG0921585.1"/>
    <property type="molecule type" value="Genomic_DNA"/>
</dbReference>
<feature type="transmembrane region" description="Helical" evidence="3">
    <location>
        <begin position="122"/>
        <end position="143"/>
    </location>
</feature>
<dbReference type="EMBL" id="OA884900">
    <property type="protein sequence ID" value="CAD7281433.1"/>
    <property type="molecule type" value="Genomic_DNA"/>
</dbReference>
<feature type="compositionally biased region" description="Basic and acidic residues" evidence="2">
    <location>
        <begin position="409"/>
        <end position="418"/>
    </location>
</feature>
<evidence type="ECO:0000256" key="1">
    <source>
        <dbReference type="ARBA" id="ARBA00023157"/>
    </source>
</evidence>
<accession>A0A7R9GHQ0</accession>
<dbReference type="InterPro" id="IPR004156">
    <property type="entry name" value="OATP"/>
</dbReference>
<dbReference type="SUPFAM" id="SSF103473">
    <property type="entry name" value="MFS general substrate transporter"/>
    <property type="match status" value="1"/>
</dbReference>
<evidence type="ECO:0000313" key="5">
    <source>
        <dbReference type="Proteomes" id="UP000678499"/>
    </source>
</evidence>
<keyword evidence="3" id="KW-0812">Transmembrane</keyword>
<evidence type="ECO:0000313" key="4">
    <source>
        <dbReference type="EMBL" id="CAD7281433.1"/>
    </source>
</evidence>
<dbReference type="OrthoDB" id="5062115at2759"/>
<dbReference type="InterPro" id="IPR036259">
    <property type="entry name" value="MFS_trans_sf"/>
</dbReference>
<feature type="region of interest" description="Disordered" evidence="2">
    <location>
        <begin position="379"/>
        <end position="436"/>
    </location>
</feature>
<name>A0A7R9GHQ0_9CRUS</name>
<dbReference type="Gene3D" id="1.20.1250.20">
    <property type="entry name" value="MFS general substrate transporter like domains"/>
    <property type="match status" value="1"/>
</dbReference>